<gene>
    <name evidence="2" type="ORF">NCTC11388_04922</name>
</gene>
<organism evidence="2 3">
    <name type="scientific">Sphingobacterium spiritivorum</name>
    <name type="common">Flavobacterium spiritivorum</name>
    <dbReference type="NCBI Taxonomy" id="258"/>
    <lineage>
        <taxon>Bacteria</taxon>
        <taxon>Pseudomonadati</taxon>
        <taxon>Bacteroidota</taxon>
        <taxon>Sphingobacteriia</taxon>
        <taxon>Sphingobacteriales</taxon>
        <taxon>Sphingobacteriaceae</taxon>
        <taxon>Sphingobacterium</taxon>
    </lineage>
</organism>
<proteinExistence type="predicted"/>
<name>A0A380CWN3_SPHSI</name>
<dbReference type="Proteomes" id="UP000254893">
    <property type="component" value="Unassembled WGS sequence"/>
</dbReference>
<feature type="transmembrane region" description="Helical" evidence="1">
    <location>
        <begin position="99"/>
        <end position="122"/>
    </location>
</feature>
<feature type="transmembrane region" description="Helical" evidence="1">
    <location>
        <begin position="63"/>
        <end position="79"/>
    </location>
</feature>
<evidence type="ECO:0000256" key="1">
    <source>
        <dbReference type="SAM" id="Phobius"/>
    </source>
</evidence>
<sequence length="136" mass="15296">MKARRAFFISLVSVIIGSIQMAFFLPGGVSCTDGTSSLLDGILFYMPIQFAGVFLLSLLNKKTADFFLLVGVLLFWLWVNKVEFTNRHACWSTYTDTEIIKAVLLKSALTCFACIVLLGIFINWYKRRPVKPGNES</sequence>
<dbReference type="AlphaFoldDB" id="A0A380CWN3"/>
<reference evidence="2 3" key="1">
    <citation type="submission" date="2018-06" db="EMBL/GenBank/DDBJ databases">
        <authorList>
            <consortium name="Pathogen Informatics"/>
            <person name="Doyle S."/>
        </authorList>
    </citation>
    <scope>NUCLEOTIDE SEQUENCE [LARGE SCALE GENOMIC DNA]</scope>
    <source>
        <strain evidence="2 3">NCTC11388</strain>
    </source>
</reference>
<keyword evidence="1" id="KW-1133">Transmembrane helix</keyword>
<feature type="transmembrane region" description="Helical" evidence="1">
    <location>
        <begin position="37"/>
        <end position="56"/>
    </location>
</feature>
<keyword evidence="1" id="KW-0472">Membrane</keyword>
<evidence type="ECO:0000313" key="3">
    <source>
        <dbReference type="Proteomes" id="UP000254893"/>
    </source>
</evidence>
<accession>A0A380CWN3</accession>
<dbReference type="PROSITE" id="PS51257">
    <property type="entry name" value="PROKAR_LIPOPROTEIN"/>
    <property type="match status" value="1"/>
</dbReference>
<evidence type="ECO:0000313" key="2">
    <source>
        <dbReference type="EMBL" id="SUJ30987.1"/>
    </source>
</evidence>
<protein>
    <submittedName>
        <fullName evidence="2">Uncharacterized protein</fullName>
    </submittedName>
</protein>
<feature type="transmembrane region" description="Helical" evidence="1">
    <location>
        <begin position="7"/>
        <end position="25"/>
    </location>
</feature>
<keyword evidence="1" id="KW-0812">Transmembrane</keyword>
<dbReference type="RefSeq" id="WP_115171980.1">
    <property type="nucleotide sequence ID" value="NZ_UGYW01000002.1"/>
</dbReference>
<dbReference type="EMBL" id="UGYW01000002">
    <property type="protein sequence ID" value="SUJ30987.1"/>
    <property type="molecule type" value="Genomic_DNA"/>
</dbReference>